<accession>A0AAD5IZZ1</accession>
<dbReference type="EMBL" id="JAJSOW010000101">
    <property type="protein sequence ID" value="KAI9180837.1"/>
    <property type="molecule type" value="Genomic_DNA"/>
</dbReference>
<sequence length="174" mass="19343">MGNYTSSCFSLHSRSHKTTKIIDSNGHQRQVNVSIKAAEIMIEEPGYVICPVDELLRTHRVSPMKADDGLQAGKVYILFPVVRVNGKVKEEEIATIMNKVACGDQNKKKRSLLRRRRKSTSGGAKVLPAVNEEVNDEVDSQFTASGETDTGFPGHRFGNPRQWSPILEAISEVY</sequence>
<feature type="compositionally biased region" description="Basic residues" evidence="1">
    <location>
        <begin position="107"/>
        <end position="119"/>
    </location>
</feature>
<protein>
    <submittedName>
        <fullName evidence="2">Uncharacterized protein</fullName>
    </submittedName>
</protein>
<organism evidence="2 3">
    <name type="scientific">Acer negundo</name>
    <name type="common">Box elder</name>
    <dbReference type="NCBI Taxonomy" id="4023"/>
    <lineage>
        <taxon>Eukaryota</taxon>
        <taxon>Viridiplantae</taxon>
        <taxon>Streptophyta</taxon>
        <taxon>Embryophyta</taxon>
        <taxon>Tracheophyta</taxon>
        <taxon>Spermatophyta</taxon>
        <taxon>Magnoliopsida</taxon>
        <taxon>eudicotyledons</taxon>
        <taxon>Gunneridae</taxon>
        <taxon>Pentapetalae</taxon>
        <taxon>rosids</taxon>
        <taxon>malvids</taxon>
        <taxon>Sapindales</taxon>
        <taxon>Sapindaceae</taxon>
        <taxon>Hippocastanoideae</taxon>
        <taxon>Acereae</taxon>
        <taxon>Acer</taxon>
    </lineage>
</organism>
<dbReference type="AlphaFoldDB" id="A0AAD5IZZ1"/>
<comment type="caution">
    <text evidence="2">The sequence shown here is derived from an EMBL/GenBank/DDBJ whole genome shotgun (WGS) entry which is preliminary data.</text>
</comment>
<name>A0AAD5IZZ1_ACENE</name>
<dbReference type="InterPro" id="IPR025322">
    <property type="entry name" value="PADRE_dom"/>
</dbReference>
<dbReference type="Pfam" id="PF14009">
    <property type="entry name" value="PADRE"/>
    <property type="match status" value="1"/>
</dbReference>
<evidence type="ECO:0000256" key="1">
    <source>
        <dbReference type="SAM" id="MobiDB-lite"/>
    </source>
</evidence>
<gene>
    <name evidence="2" type="ORF">LWI28_008622</name>
</gene>
<dbReference type="PANTHER" id="PTHR33052">
    <property type="entry name" value="DUF4228 DOMAIN PROTEIN-RELATED"/>
    <property type="match status" value="1"/>
</dbReference>
<evidence type="ECO:0000313" key="3">
    <source>
        <dbReference type="Proteomes" id="UP001064489"/>
    </source>
</evidence>
<dbReference type="Proteomes" id="UP001064489">
    <property type="component" value="Chromosome 4"/>
</dbReference>
<evidence type="ECO:0000313" key="2">
    <source>
        <dbReference type="EMBL" id="KAI9180837.1"/>
    </source>
</evidence>
<proteinExistence type="predicted"/>
<reference evidence="2" key="2">
    <citation type="submission" date="2023-02" db="EMBL/GenBank/DDBJ databases">
        <authorList>
            <person name="Swenson N.G."/>
            <person name="Wegrzyn J.L."/>
            <person name="Mcevoy S.L."/>
        </authorList>
    </citation>
    <scope>NUCLEOTIDE SEQUENCE</scope>
    <source>
        <strain evidence="2">91603</strain>
        <tissue evidence="2">Leaf</tissue>
    </source>
</reference>
<feature type="region of interest" description="Disordered" evidence="1">
    <location>
        <begin position="107"/>
        <end position="127"/>
    </location>
</feature>
<keyword evidence="3" id="KW-1185">Reference proteome</keyword>
<reference evidence="2" key="1">
    <citation type="journal article" date="2022" name="Plant J.">
        <title>Strategies of tolerance reflected in two North American maple genomes.</title>
        <authorList>
            <person name="McEvoy S.L."/>
            <person name="Sezen U.U."/>
            <person name="Trouern-Trend A."/>
            <person name="McMahon S.M."/>
            <person name="Schaberg P.G."/>
            <person name="Yang J."/>
            <person name="Wegrzyn J.L."/>
            <person name="Swenson N.G."/>
        </authorList>
    </citation>
    <scope>NUCLEOTIDE SEQUENCE</scope>
    <source>
        <strain evidence="2">91603</strain>
    </source>
</reference>